<sequence>MTEGSLHSTPPLPTGESSSAEGKQPLRYALVGDGDSPHLLKWARALAPLLELWVCSSRGFAPELEALVPAGRRLALNTDPAHGGGNAALLRKLPALARWLSRVDADWINPHYLTSHGTLVLLAQRLWHLRGRVLASAWGSDILVTPQRSPLYRRLTQAVLRHATLCTSDSQHMTGVMRQLGAGEVLTFPFGLDALPPAPAQAKTPWLFYANRGLEPIYRPFRVLELFRSIASWQPDAELVIANDGSQRQAMEQWVARENLQQRIRFVGRLSAAQQAEQYDRAQWYLSQPESDSVAVSVLEAMAHGCIPLLSQLPANAELVDDGRNGWIVPEPAGSAELGALSAQVLPQLLARASDIARDNRQWVHDHGLFPPAVARLVQTLRQVS</sequence>
<dbReference type="Pfam" id="PF00534">
    <property type="entry name" value="Glycos_transf_1"/>
    <property type="match status" value="1"/>
</dbReference>
<dbReference type="SUPFAM" id="SSF53756">
    <property type="entry name" value="UDP-Glycosyltransferase/glycogen phosphorylase"/>
    <property type="match status" value="1"/>
</dbReference>
<evidence type="ECO:0000259" key="2">
    <source>
        <dbReference type="Pfam" id="PF00534"/>
    </source>
</evidence>
<proteinExistence type="predicted"/>
<evidence type="ECO:0000256" key="1">
    <source>
        <dbReference type="SAM" id="MobiDB-lite"/>
    </source>
</evidence>
<gene>
    <name evidence="4" type="ORF">SAMN02745977_02169</name>
</gene>
<reference evidence="4 5" key="1">
    <citation type="submission" date="2016-10" db="EMBL/GenBank/DDBJ databases">
        <authorList>
            <person name="de Groot N.N."/>
        </authorList>
    </citation>
    <scope>NUCLEOTIDE SEQUENCE [LARGE SCALE GENOMIC DNA]</scope>
    <source>
        <strain evidence="4 5">DSM 15123</strain>
    </source>
</reference>
<dbReference type="OrthoDB" id="832722at2"/>
<dbReference type="PANTHER" id="PTHR12526:SF634">
    <property type="entry name" value="BLL3361 PROTEIN"/>
    <property type="match status" value="1"/>
</dbReference>
<dbReference type="PANTHER" id="PTHR12526">
    <property type="entry name" value="GLYCOSYLTRANSFERASE"/>
    <property type="match status" value="1"/>
</dbReference>
<evidence type="ECO:0000259" key="3">
    <source>
        <dbReference type="Pfam" id="PF13477"/>
    </source>
</evidence>
<evidence type="ECO:0000313" key="5">
    <source>
        <dbReference type="Proteomes" id="UP000199531"/>
    </source>
</evidence>
<keyword evidence="4" id="KW-0808">Transferase</keyword>
<dbReference type="Gene3D" id="3.40.50.2000">
    <property type="entry name" value="Glycogen Phosphorylase B"/>
    <property type="match status" value="2"/>
</dbReference>
<dbReference type="STRING" id="1121117.SAMN02745977_02169"/>
<dbReference type="Pfam" id="PF13477">
    <property type="entry name" value="Glyco_trans_4_2"/>
    <property type="match status" value="1"/>
</dbReference>
<dbReference type="RefSeq" id="WP_091817789.1">
    <property type="nucleotide sequence ID" value="NZ_FOCW01000008.1"/>
</dbReference>
<feature type="domain" description="Glycosyl transferase family 1" evidence="2">
    <location>
        <begin position="212"/>
        <end position="337"/>
    </location>
</feature>
<protein>
    <submittedName>
        <fullName evidence="4">Glycosyltransferase involved in cell wall bisynthesis</fullName>
    </submittedName>
</protein>
<dbReference type="EMBL" id="FOCW01000008">
    <property type="protein sequence ID" value="SEN84742.1"/>
    <property type="molecule type" value="Genomic_DNA"/>
</dbReference>
<organism evidence="4 5">
    <name type="scientific">Brachymonas denitrificans DSM 15123</name>
    <dbReference type="NCBI Taxonomy" id="1121117"/>
    <lineage>
        <taxon>Bacteria</taxon>
        <taxon>Pseudomonadati</taxon>
        <taxon>Pseudomonadota</taxon>
        <taxon>Betaproteobacteria</taxon>
        <taxon>Burkholderiales</taxon>
        <taxon>Comamonadaceae</taxon>
        <taxon>Brachymonas</taxon>
    </lineage>
</organism>
<name>A0A1H8JVJ2_9BURK</name>
<dbReference type="InterPro" id="IPR028098">
    <property type="entry name" value="Glyco_trans_4-like_N"/>
</dbReference>
<keyword evidence="5" id="KW-1185">Reference proteome</keyword>
<dbReference type="GO" id="GO:0016757">
    <property type="term" value="F:glycosyltransferase activity"/>
    <property type="evidence" value="ECO:0007669"/>
    <property type="project" value="InterPro"/>
</dbReference>
<feature type="region of interest" description="Disordered" evidence="1">
    <location>
        <begin position="1"/>
        <end position="21"/>
    </location>
</feature>
<accession>A0A1H8JVJ2</accession>
<dbReference type="Proteomes" id="UP000199531">
    <property type="component" value="Unassembled WGS sequence"/>
</dbReference>
<feature type="domain" description="Glycosyltransferase subfamily 4-like N-terminal" evidence="3">
    <location>
        <begin position="29"/>
        <end position="170"/>
    </location>
</feature>
<dbReference type="InterPro" id="IPR001296">
    <property type="entry name" value="Glyco_trans_1"/>
</dbReference>
<evidence type="ECO:0000313" key="4">
    <source>
        <dbReference type="EMBL" id="SEN84742.1"/>
    </source>
</evidence>
<dbReference type="AlphaFoldDB" id="A0A1H8JVJ2"/>